<dbReference type="Pfam" id="PF02515">
    <property type="entry name" value="CoA_transf_3"/>
    <property type="match status" value="1"/>
</dbReference>
<proteinExistence type="predicted"/>
<dbReference type="PANTHER" id="PTHR48207">
    <property type="entry name" value="SUCCINATE--HYDROXYMETHYLGLUTARATE COA-TRANSFERASE"/>
    <property type="match status" value="1"/>
</dbReference>
<reference evidence="3" key="1">
    <citation type="submission" date="2020-07" db="EMBL/GenBank/DDBJ databases">
        <authorList>
            <person name="Camacho E."/>
        </authorList>
    </citation>
    <scope>NUCLEOTIDE SEQUENCE</scope>
    <source>
        <strain evidence="3">MPO218</strain>
    </source>
</reference>
<gene>
    <name evidence="3" type="ORF">HRJ34_18325</name>
</gene>
<dbReference type="PANTHER" id="PTHR48207:SF4">
    <property type="entry name" value="BLL6097 PROTEIN"/>
    <property type="match status" value="1"/>
</dbReference>
<dbReference type="InterPro" id="IPR023606">
    <property type="entry name" value="CoA-Trfase_III_dom_1_sf"/>
</dbReference>
<feature type="region of interest" description="Disordered" evidence="2">
    <location>
        <begin position="399"/>
        <end position="424"/>
    </location>
</feature>
<name>A0A975D077_9SPHN</name>
<dbReference type="EMBL" id="CP059319">
    <property type="protein sequence ID" value="QTH20288.1"/>
    <property type="molecule type" value="Genomic_DNA"/>
</dbReference>
<evidence type="ECO:0000256" key="2">
    <source>
        <dbReference type="SAM" id="MobiDB-lite"/>
    </source>
</evidence>
<evidence type="ECO:0000256" key="1">
    <source>
        <dbReference type="ARBA" id="ARBA00022679"/>
    </source>
</evidence>
<accession>A0A975D077</accession>
<reference evidence="3" key="2">
    <citation type="submission" date="2021-04" db="EMBL/GenBank/DDBJ databases">
        <title>Isolation and genomic analysis of the ibuprofen-degrading bacterium Sphingomonas strain MPO218.</title>
        <authorList>
            <person name="Aulestia M."/>
            <person name="Flores A."/>
            <person name="Mangas E.L."/>
            <person name="Perez-Pulido A.J."/>
            <person name="Santero E."/>
            <person name="Camacho E.M."/>
        </authorList>
    </citation>
    <scope>NUCLEOTIDE SEQUENCE</scope>
    <source>
        <strain evidence="3">MPO218</strain>
    </source>
</reference>
<dbReference type="Gene3D" id="3.40.50.10540">
    <property type="entry name" value="Crotonobetainyl-coa:carnitine coa-transferase, domain 1"/>
    <property type="match status" value="1"/>
</dbReference>
<dbReference type="Proteomes" id="UP000664914">
    <property type="component" value="Chromosome"/>
</dbReference>
<sequence>MVTSNGHPGPLAGVRIVDMTTVLMGPYATQILGDMGADVIKVESPQGDGSRKIGPMRNPGMGALFMHINRSKRSIVLDLKTELGHAALRRLIETADVLIYNVRPQAMARLRLSYEDVAAINPRIIYVGAYGFGQNGPYASKPAYDDLIQGAVGLPMLAMRAGSDWPRYVPVTIADRAVGLNLVNAVTAALYHREKTGEGQSIGVPMFETMVQFVAGDHLGGLTFEPPLGGSGYERLLSPERRPYATRDGYVCAVIYNDNHWRDFFTLVGQGELVRTDPRFVDLQTRTQHVDELYQMVADIIATRTTAEWLVALEEIDVPVMPVHTIEELLHDPHLKAIDFFQAVEHETEGPVVSMAVPSSWSRSQPQPSRLAAQLGQHSVEILREIGFGEAEIAALTGDSATGKAASPAQPDTPPQKLSEVPRA</sequence>
<dbReference type="RefSeq" id="WP_226948850.1">
    <property type="nucleotide sequence ID" value="NZ_CP059319.1"/>
</dbReference>
<dbReference type="InterPro" id="IPR003673">
    <property type="entry name" value="CoA-Trfase_fam_III"/>
</dbReference>
<dbReference type="SUPFAM" id="SSF89796">
    <property type="entry name" value="CoA-transferase family III (CaiB/BaiF)"/>
    <property type="match status" value="1"/>
</dbReference>
<evidence type="ECO:0000313" key="4">
    <source>
        <dbReference type="Proteomes" id="UP000664914"/>
    </source>
</evidence>
<dbReference type="AlphaFoldDB" id="A0A975D077"/>
<organism evidence="3 4">
    <name type="scientific">Rhizorhabdus wittichii</name>
    <dbReference type="NCBI Taxonomy" id="160791"/>
    <lineage>
        <taxon>Bacteria</taxon>
        <taxon>Pseudomonadati</taxon>
        <taxon>Pseudomonadota</taxon>
        <taxon>Alphaproteobacteria</taxon>
        <taxon>Sphingomonadales</taxon>
        <taxon>Sphingomonadaceae</taxon>
        <taxon>Rhizorhabdus</taxon>
    </lineage>
</organism>
<keyword evidence="1 3" id="KW-0808">Transferase</keyword>
<protein>
    <submittedName>
        <fullName evidence="3">CoA transferase</fullName>
    </submittedName>
</protein>
<dbReference type="InterPro" id="IPR044855">
    <property type="entry name" value="CoA-Trfase_III_dom3_sf"/>
</dbReference>
<dbReference type="GO" id="GO:0008410">
    <property type="term" value="F:CoA-transferase activity"/>
    <property type="evidence" value="ECO:0007669"/>
    <property type="project" value="TreeGrafter"/>
</dbReference>
<dbReference type="InterPro" id="IPR050483">
    <property type="entry name" value="CoA-transferase_III_domain"/>
</dbReference>
<evidence type="ECO:0000313" key="3">
    <source>
        <dbReference type="EMBL" id="QTH20288.1"/>
    </source>
</evidence>
<dbReference type="Gene3D" id="3.30.1540.10">
    <property type="entry name" value="formyl-coa transferase, domain 3"/>
    <property type="match status" value="1"/>
</dbReference>